<sequence>MKKKFIWNPARFFFHYIGTEKLGTLAKEGWTVEKLRLGGLLIQLKEDQPKDVQYHLEFQPIQNIEGDTLQTGEGWELVDAVDYVQIFQGSLEALPMEAQYEELLEQLNQEGRSLGKYTIISSLFLILFFFLHIKVDWAVVQMILLGGMLMLAITFILMLALYILNKYRQYNLKNL</sequence>
<reference evidence="2" key="1">
    <citation type="submission" date="2022-07" db="EMBL/GenBank/DDBJ databases">
        <title>FELIX.</title>
        <authorList>
            <person name="Wan K.H."/>
            <person name="Park S."/>
            <person name="Lawrence Q."/>
            <person name="Eichenberger J.P."/>
            <person name="Booth B.W."/>
            <person name="Piaggio A.J."/>
            <person name="Chandler J.C."/>
            <person name="Franklin A.B."/>
            <person name="Celniker S.E."/>
        </authorList>
    </citation>
    <scope>NUCLEOTIDE SEQUENCE</scope>
    <source>
        <strain evidence="2">QA-1986 374</strain>
    </source>
</reference>
<keyword evidence="1" id="KW-1133">Transmembrane helix</keyword>
<proteinExistence type="predicted"/>
<dbReference type="Proteomes" id="UP001059773">
    <property type="component" value="Chromosome"/>
</dbReference>
<dbReference type="EMBL" id="CP101914">
    <property type="protein sequence ID" value="UUI03118.1"/>
    <property type="molecule type" value="Genomic_DNA"/>
</dbReference>
<keyword evidence="1" id="KW-0472">Membrane</keyword>
<gene>
    <name evidence="2" type="ORF">NP439_24330</name>
</gene>
<evidence type="ECO:0000313" key="3">
    <source>
        <dbReference type="Proteomes" id="UP001059773"/>
    </source>
</evidence>
<dbReference type="RefSeq" id="WP_256708296.1">
    <property type="nucleotide sequence ID" value="NZ_CP101914.1"/>
</dbReference>
<evidence type="ECO:0000256" key="1">
    <source>
        <dbReference type="SAM" id="Phobius"/>
    </source>
</evidence>
<dbReference type="InterPro" id="IPR021359">
    <property type="entry name" value="DUF2812"/>
</dbReference>
<name>A0ABY5JS12_9BACI</name>
<accession>A0ABY5JS12</accession>
<keyword evidence="1" id="KW-0812">Transmembrane</keyword>
<organism evidence="2 3">
    <name type="scientific">Oceanobacillus jeddahense</name>
    <dbReference type="NCBI Taxonomy" id="1462527"/>
    <lineage>
        <taxon>Bacteria</taxon>
        <taxon>Bacillati</taxon>
        <taxon>Bacillota</taxon>
        <taxon>Bacilli</taxon>
        <taxon>Bacillales</taxon>
        <taxon>Bacillaceae</taxon>
        <taxon>Oceanobacillus</taxon>
    </lineage>
</organism>
<dbReference type="Pfam" id="PF11193">
    <property type="entry name" value="DUF2812"/>
    <property type="match status" value="1"/>
</dbReference>
<feature type="transmembrane region" description="Helical" evidence="1">
    <location>
        <begin position="139"/>
        <end position="164"/>
    </location>
</feature>
<keyword evidence="3" id="KW-1185">Reference proteome</keyword>
<feature type="transmembrane region" description="Helical" evidence="1">
    <location>
        <begin position="114"/>
        <end position="133"/>
    </location>
</feature>
<evidence type="ECO:0000313" key="2">
    <source>
        <dbReference type="EMBL" id="UUI03118.1"/>
    </source>
</evidence>
<protein>
    <submittedName>
        <fullName evidence="2">DUF2812 domain-containing protein</fullName>
    </submittedName>
</protein>